<dbReference type="Pfam" id="PF02698">
    <property type="entry name" value="DUF218"/>
    <property type="match status" value="1"/>
</dbReference>
<dbReference type="EMBL" id="JAXCLW010000001">
    <property type="protein sequence ID" value="MDY0881256.1"/>
    <property type="molecule type" value="Genomic_DNA"/>
</dbReference>
<reference evidence="2 3" key="1">
    <citation type="journal article" date="2016" name="Antonie Van Leeuwenhoek">
        <title>Dongia soli sp. nov., isolated from soil from Dokdo, Korea.</title>
        <authorList>
            <person name="Kim D.U."/>
            <person name="Lee H."/>
            <person name="Kim H."/>
            <person name="Kim S.G."/>
            <person name="Ka J.O."/>
        </authorList>
    </citation>
    <scope>NUCLEOTIDE SEQUENCE [LARGE SCALE GENOMIC DNA]</scope>
    <source>
        <strain evidence="2 3">D78</strain>
    </source>
</reference>
<evidence type="ECO:0000259" key="1">
    <source>
        <dbReference type="Pfam" id="PF02698"/>
    </source>
</evidence>
<dbReference type="RefSeq" id="WP_320506327.1">
    <property type="nucleotide sequence ID" value="NZ_JAXCLW010000001.1"/>
</dbReference>
<name>A0ABU5E5V7_9PROT</name>
<keyword evidence="3" id="KW-1185">Reference proteome</keyword>
<gene>
    <name evidence="2" type="ORF">SMD27_00225</name>
</gene>
<sequence>MHAVLLVVAAWFFGLLIFAASIPGKVRDPETKTDAIVVLTGGGERLSEAFDLLSRGLAPRLYISGIASNVDLNQVASKVAEAGGTMPDEATMKCCVTVDRAQNTVGNAVESAQWITGQKIASIRLVTANYHMNRSLLEFRRALPGLQVVPNPVFPPEIRDAYWFVKPRILALLINEYHKYLVAVARAQVWTAQMATHSAMSSVRSSIGNLMTSVQSLLAGLKRS</sequence>
<comment type="caution">
    <text evidence="2">The sequence shown here is derived from an EMBL/GenBank/DDBJ whole genome shotgun (WGS) entry which is preliminary data.</text>
</comment>
<feature type="domain" description="DUF218" evidence="1">
    <location>
        <begin position="34"/>
        <end position="176"/>
    </location>
</feature>
<evidence type="ECO:0000313" key="2">
    <source>
        <dbReference type="EMBL" id="MDY0881256.1"/>
    </source>
</evidence>
<dbReference type="InterPro" id="IPR003848">
    <property type="entry name" value="DUF218"/>
</dbReference>
<dbReference type="CDD" id="cd06259">
    <property type="entry name" value="YdcF-like"/>
    <property type="match status" value="1"/>
</dbReference>
<accession>A0ABU5E5V7</accession>
<organism evidence="2 3">
    <name type="scientific">Dongia soli</name>
    <dbReference type="NCBI Taxonomy" id="600628"/>
    <lineage>
        <taxon>Bacteria</taxon>
        <taxon>Pseudomonadati</taxon>
        <taxon>Pseudomonadota</taxon>
        <taxon>Alphaproteobacteria</taxon>
        <taxon>Rhodospirillales</taxon>
        <taxon>Dongiaceae</taxon>
        <taxon>Dongia</taxon>
    </lineage>
</organism>
<evidence type="ECO:0000313" key="3">
    <source>
        <dbReference type="Proteomes" id="UP001279642"/>
    </source>
</evidence>
<dbReference type="Proteomes" id="UP001279642">
    <property type="component" value="Unassembled WGS sequence"/>
</dbReference>
<proteinExistence type="predicted"/>
<protein>
    <submittedName>
        <fullName evidence="2">YdcF family protein</fullName>
    </submittedName>
</protein>